<feature type="transmembrane region" description="Helical" evidence="2">
    <location>
        <begin position="6"/>
        <end position="29"/>
    </location>
</feature>
<dbReference type="Gene3D" id="3.30.450.20">
    <property type="entry name" value="PAS domain"/>
    <property type="match status" value="1"/>
</dbReference>
<dbReference type="RefSeq" id="WP_161346188.1">
    <property type="nucleotide sequence ID" value="NZ_BMGW01000006.1"/>
</dbReference>
<keyword evidence="4" id="KW-1185">Reference proteome</keyword>
<gene>
    <name evidence="3" type="ORF">GS660_10475</name>
</gene>
<dbReference type="AlphaFoldDB" id="A0A6L8VGT7"/>
<keyword evidence="2" id="KW-1133">Transmembrane helix</keyword>
<keyword evidence="2" id="KW-0472">Membrane</keyword>
<accession>A0A6L8VGT7</accession>
<organism evidence="3 4">
    <name type="scientific">Frigidibacter albus</name>
    <dbReference type="NCBI Taxonomy" id="1465486"/>
    <lineage>
        <taxon>Bacteria</taxon>
        <taxon>Pseudomonadati</taxon>
        <taxon>Pseudomonadota</taxon>
        <taxon>Alphaproteobacteria</taxon>
        <taxon>Rhodobacterales</taxon>
        <taxon>Paracoccaceae</taxon>
        <taxon>Frigidibacter</taxon>
    </lineage>
</organism>
<evidence type="ECO:0000256" key="1">
    <source>
        <dbReference type="SAM" id="MobiDB-lite"/>
    </source>
</evidence>
<protein>
    <submittedName>
        <fullName evidence="3">PAS domain-containing protein</fullName>
    </submittedName>
</protein>
<dbReference type="Proteomes" id="UP000477083">
    <property type="component" value="Unassembled WGS sequence"/>
</dbReference>
<reference evidence="3 4" key="1">
    <citation type="submission" date="2020-01" db="EMBL/GenBank/DDBJ databases">
        <title>Frigidibacter albus SP32T (=CGMCC 1.13995T).</title>
        <authorList>
            <person name="Liao X."/>
        </authorList>
    </citation>
    <scope>NUCLEOTIDE SEQUENCE [LARGE SCALE GENOMIC DNA]</scope>
    <source>
        <strain evidence="3 4">SP32</strain>
    </source>
</reference>
<keyword evidence="2" id="KW-0812">Transmembrane</keyword>
<dbReference type="InterPro" id="IPR035965">
    <property type="entry name" value="PAS-like_dom_sf"/>
</dbReference>
<dbReference type="OrthoDB" id="9797304at2"/>
<comment type="caution">
    <text evidence="3">The sequence shown here is derived from an EMBL/GenBank/DDBJ whole genome shotgun (WGS) entry which is preliminary data.</text>
</comment>
<dbReference type="SUPFAM" id="SSF55785">
    <property type="entry name" value="PYP-like sensor domain (PAS domain)"/>
    <property type="match status" value="2"/>
</dbReference>
<evidence type="ECO:0000313" key="3">
    <source>
        <dbReference type="EMBL" id="MZQ89515.1"/>
    </source>
</evidence>
<evidence type="ECO:0000256" key="2">
    <source>
        <dbReference type="SAM" id="Phobius"/>
    </source>
</evidence>
<feature type="compositionally biased region" description="Basic and acidic residues" evidence="1">
    <location>
        <begin position="544"/>
        <end position="562"/>
    </location>
</feature>
<dbReference type="Pfam" id="PF12860">
    <property type="entry name" value="PAS_7"/>
    <property type="match status" value="1"/>
</dbReference>
<proteinExistence type="predicted"/>
<dbReference type="EMBL" id="WWNR01000006">
    <property type="protein sequence ID" value="MZQ89515.1"/>
    <property type="molecule type" value="Genomic_DNA"/>
</dbReference>
<name>A0A6L8VGT7_9RHOB</name>
<evidence type="ECO:0000313" key="4">
    <source>
        <dbReference type="Proteomes" id="UP000477083"/>
    </source>
</evidence>
<sequence length="562" mass="61377">MPPNWAFALILVATSVGSAFVALALLSALTPRRGRPRKLAEVEPVLEEAVFLFDDQALIDASAPARALMDATPLRGSDWSRLCAFLGPQFDRFEAEMARLAERGILELKGAGPAPLRLKAEMISGLARITLSDPEAEGRGRMVDALSLRAMEDELEGLREATDVLPVLAWRQDGRGEVTWANRAYLLQSGALTGDVEDPCLWPLPRLFDLGPAAPPVPGVAPPAPRRMRLDLPGRDKPLWFDCHSLETTGGTINFALPADATVRAETALREFVQTLTKTFAHLPIGLAIFDRQRQLALFNPALIDLTTLGADFLSGRPTLFSFLDRLREARMIPEPKDYRSWRQQMTELERAASTGHYQDIWTLPSGLTYQVTGRPHPDGAVALLIEDISAEVSLTRRFRSDLELGQAVVDSLPEAIAVFSPAGVLVMSNSAYARMWGADPATTLSEVGATESMRLWQAGSLPNPIWADARDFISSIGPRADWTGEAVLQSGQRIACRFQAIAGGATLAGFLPQDGDVLLPLGPRRLRRRRDLATPEVAPDYPADLHRPVADEVLEPDRAKA</sequence>
<feature type="region of interest" description="Disordered" evidence="1">
    <location>
        <begin position="531"/>
        <end position="562"/>
    </location>
</feature>